<evidence type="ECO:0000313" key="2">
    <source>
        <dbReference type="EMBL" id="OXM65864.1"/>
    </source>
</evidence>
<feature type="transmembrane region" description="Helical" evidence="1">
    <location>
        <begin position="67"/>
        <end position="86"/>
    </location>
</feature>
<dbReference type="AlphaFoldDB" id="A0A229T4K5"/>
<sequence>MSSVAQRPPKARSGGLLAGLLEIVLSIGGYYLLRAFDVGVFWALTVPAIAVAVVAAVVTVRRRRTDLIGLLVLCEIAATITVSLVTNSPRVAALRVAAYVLVAGVFCLATLVHRTPLAHASSMSIATFGDPKRERAFERAWREIPEYRRSQRLLTAALGLIMVATGAVKAYLLLSAPDNDIAHVVDVCNVLTFVMIGLVAAVSAVFIRRPRKIIEGLLAEE</sequence>
<keyword evidence="1" id="KW-1133">Transmembrane helix</keyword>
<comment type="caution">
    <text evidence="2">The sequence shown here is derived from an EMBL/GenBank/DDBJ whole genome shotgun (WGS) entry which is preliminary data.</text>
</comment>
<protein>
    <recommendedName>
        <fullName evidence="4">DUF3159 domain-containing protein</fullName>
    </recommendedName>
</protein>
<dbReference type="RefSeq" id="WP_093949226.1">
    <property type="nucleotide sequence ID" value="NZ_NMUL01000021.1"/>
</dbReference>
<dbReference type="OrthoDB" id="3781030at2"/>
<feature type="transmembrane region" description="Helical" evidence="1">
    <location>
        <begin position="153"/>
        <end position="172"/>
    </location>
</feature>
<organism evidence="2 3">
    <name type="scientific">Amycolatopsis vastitatis</name>
    <dbReference type="NCBI Taxonomy" id="1905142"/>
    <lineage>
        <taxon>Bacteria</taxon>
        <taxon>Bacillati</taxon>
        <taxon>Actinomycetota</taxon>
        <taxon>Actinomycetes</taxon>
        <taxon>Pseudonocardiales</taxon>
        <taxon>Pseudonocardiaceae</taxon>
        <taxon>Amycolatopsis</taxon>
    </lineage>
</organism>
<feature type="transmembrane region" description="Helical" evidence="1">
    <location>
        <begin position="184"/>
        <end position="207"/>
    </location>
</feature>
<keyword evidence="1" id="KW-0472">Membrane</keyword>
<dbReference type="EMBL" id="NMUL01000021">
    <property type="protein sequence ID" value="OXM65864.1"/>
    <property type="molecule type" value="Genomic_DNA"/>
</dbReference>
<dbReference type="NCBIfam" id="NF041646">
    <property type="entry name" value="VC0807_fam"/>
    <property type="match status" value="1"/>
</dbReference>
<keyword evidence="1" id="KW-0812">Transmembrane</keyword>
<accession>A0A229T4K5</accession>
<evidence type="ECO:0000313" key="3">
    <source>
        <dbReference type="Proteomes" id="UP000215199"/>
    </source>
</evidence>
<feature type="transmembrane region" description="Helical" evidence="1">
    <location>
        <begin position="12"/>
        <end position="33"/>
    </location>
</feature>
<keyword evidence="3" id="KW-1185">Reference proteome</keyword>
<feature type="transmembrane region" description="Helical" evidence="1">
    <location>
        <begin position="39"/>
        <end position="60"/>
    </location>
</feature>
<evidence type="ECO:0000256" key="1">
    <source>
        <dbReference type="SAM" id="Phobius"/>
    </source>
</evidence>
<proteinExistence type="predicted"/>
<name>A0A229T4K5_9PSEU</name>
<dbReference type="Proteomes" id="UP000215199">
    <property type="component" value="Unassembled WGS sequence"/>
</dbReference>
<gene>
    <name evidence="2" type="ORF">CF165_20965</name>
</gene>
<feature type="transmembrane region" description="Helical" evidence="1">
    <location>
        <begin position="92"/>
        <end position="112"/>
    </location>
</feature>
<reference evidence="3" key="1">
    <citation type="submission" date="2017-07" db="EMBL/GenBank/DDBJ databases">
        <title>Comparative genome mining reveals phylogenetic distribution patterns of secondary metabolites in Amycolatopsis.</title>
        <authorList>
            <person name="Adamek M."/>
            <person name="Alanjary M."/>
            <person name="Sales-Ortells H."/>
            <person name="Goodfellow M."/>
            <person name="Bull A.T."/>
            <person name="Kalinowski J."/>
            <person name="Ziemert N."/>
        </authorList>
    </citation>
    <scope>NUCLEOTIDE SEQUENCE [LARGE SCALE GENOMIC DNA]</scope>
    <source>
        <strain evidence="3">H5</strain>
    </source>
</reference>
<evidence type="ECO:0008006" key="4">
    <source>
        <dbReference type="Google" id="ProtNLM"/>
    </source>
</evidence>